<dbReference type="EC" id="2.7.11.1" evidence="3"/>
<dbReference type="Gene3D" id="3.30.310.80">
    <property type="entry name" value="Kinase associated domain 1, KA1"/>
    <property type="match status" value="1"/>
</dbReference>
<feature type="domain" description="KA1" evidence="16">
    <location>
        <begin position="921"/>
        <end position="971"/>
    </location>
</feature>
<feature type="compositionally biased region" description="Polar residues" evidence="14">
    <location>
        <begin position="726"/>
        <end position="736"/>
    </location>
</feature>
<gene>
    <name evidence="17" type="ORF">K450DRAFT_220894</name>
</gene>
<dbReference type="Proteomes" id="UP001206595">
    <property type="component" value="Unassembled WGS sequence"/>
</dbReference>
<evidence type="ECO:0000256" key="2">
    <source>
        <dbReference type="ARBA" id="ARBA00010791"/>
    </source>
</evidence>
<evidence type="ECO:0000256" key="12">
    <source>
        <dbReference type="PROSITE-ProRule" id="PRU10141"/>
    </source>
</evidence>
<dbReference type="GO" id="GO:0004674">
    <property type="term" value="F:protein serine/threonine kinase activity"/>
    <property type="evidence" value="ECO:0007669"/>
    <property type="project" value="UniProtKB-KW"/>
</dbReference>
<dbReference type="InterPro" id="IPR028375">
    <property type="entry name" value="KA1/Ssp2_C"/>
</dbReference>
<dbReference type="GO" id="GO:0005524">
    <property type="term" value="F:ATP binding"/>
    <property type="evidence" value="ECO:0007669"/>
    <property type="project" value="UniProtKB-UniRule"/>
</dbReference>
<sequence length="971" mass="107128">MTIVLPWPKSGHNASHATTTSSTSSSLCSSSRLSSSTAPSSAMEQNAPIQTLKPLPALDMADPTLHSIIPSSPATPLPITARSVSLSRRNHSADNHQHTLSGRSTPDETIQRKPRKVLGNYTLSKTLGAGSMGKVKLAVHGITGHKLAVKIIPRANIQAIMERSKDIEKAKKELEREENREMRTIREASIMLLLHHPYIVSLEEMMLIEPYYYMLMEYVNGGQLLDYIIAHGRLKEKNARRFARQIISALDYCHRNSIVHRDLKIENILISRSGNIKIIDFGLSNLFSPLSHLSTFCGSLYFAAPELLHAKLYTGPEVDVWSFGIVLYVLVCGKVPFDDQSMPALHAKIKRGVVDYPGFLSTDCKNLLSRMLVTNPSHRATVSEIVMHPWMNKGYDAPVNNFLPSRTPLTLPLDMDVVRAMTGFEFGSVEEIKEKLEAIVSSESYQKAANALMVASKQYQEHLDRQQKHAAINRRMTSSFVIPNDDPQSIPSAYEPLVSIYYLAKEKMERERASSSTPLRKKFSDSQLIERAYDNELPSTSNHIPGESHFTTIPQDQRPTFARKHSSSALANFGRRSKPKVRLDDDGNVIGFENTNASTDEPSGFGRLFNRGRKSVDSTRSDISAKDEKKGTGVFRRLSLALNRNSLDGKRERGHARVQSASGVVPSTSSNARSKMGARQLSSASQLSKTCITANQLQQTIPIAPNQDQPVPVSPSISAPQPSASKRASGQFTGTSPIKDLGGKFTTLLQRATSINDRRRARKQSTSSHLSSPYDPMSPPPTPPKTSEATRSYQAATISSHQRSASHGGSRTPQTSSVNATVNHHNQPSTSSSGNADQSIRPVFVKGLFSVATTSTKEPSVIRADLIRVLDQLDVKWREGQGRFECVHMPSIEIGKISEKRLPPLPNGDSASSPEAPIPAAQVPDMVVRFEINIVKVPWLLGMHGIQFRRVGGHPWQYKNMCSKILSEVKL</sequence>
<dbReference type="GO" id="GO:0005737">
    <property type="term" value="C:cytoplasm"/>
    <property type="evidence" value="ECO:0007669"/>
    <property type="project" value="UniProtKB-SubCell"/>
</dbReference>
<keyword evidence="8" id="KW-0418">Kinase</keyword>
<keyword evidence="13" id="KW-0175">Coiled coil</keyword>
<proteinExistence type="inferred from homology"/>
<feature type="domain" description="Protein kinase" evidence="15">
    <location>
        <begin position="121"/>
        <end position="391"/>
    </location>
</feature>
<dbReference type="InterPro" id="IPR008271">
    <property type="entry name" value="Ser/Thr_kinase_AS"/>
</dbReference>
<keyword evidence="9 12" id="KW-0067">ATP-binding</keyword>
<dbReference type="FunFam" id="1.10.510.10:FF:001222">
    <property type="entry name" value="Serine/threonine-protein kinase ppk25"/>
    <property type="match status" value="1"/>
</dbReference>
<feature type="compositionally biased region" description="Low complexity" evidence="14">
    <location>
        <begin position="709"/>
        <end position="725"/>
    </location>
</feature>
<evidence type="ECO:0000256" key="6">
    <source>
        <dbReference type="ARBA" id="ARBA00022679"/>
    </source>
</evidence>
<feature type="region of interest" description="Disordered" evidence="14">
    <location>
        <begin position="704"/>
        <end position="838"/>
    </location>
</feature>
<feature type="region of interest" description="Disordered" evidence="14">
    <location>
        <begin position="593"/>
        <end position="612"/>
    </location>
</feature>
<dbReference type="CDD" id="cd12121">
    <property type="entry name" value="MARK_C_like"/>
    <property type="match status" value="1"/>
</dbReference>
<accession>A0AAD5HGY1</accession>
<feature type="compositionally biased region" description="Polar residues" evidence="14">
    <location>
        <begin position="659"/>
        <end position="673"/>
    </location>
</feature>
<dbReference type="SUPFAM" id="SSF103243">
    <property type="entry name" value="KA1-like"/>
    <property type="match status" value="1"/>
</dbReference>
<dbReference type="AlphaFoldDB" id="A0AAD5HGY1"/>
<dbReference type="InterPro" id="IPR001772">
    <property type="entry name" value="KA1_dom"/>
</dbReference>
<evidence type="ECO:0000256" key="3">
    <source>
        <dbReference type="ARBA" id="ARBA00012513"/>
    </source>
</evidence>
<dbReference type="PANTHER" id="PTHR24346">
    <property type="entry name" value="MAP/MICROTUBULE AFFINITY-REGULATING KINASE"/>
    <property type="match status" value="1"/>
</dbReference>
<evidence type="ECO:0000256" key="14">
    <source>
        <dbReference type="SAM" id="MobiDB-lite"/>
    </source>
</evidence>
<reference evidence="17" key="1">
    <citation type="submission" date="2021-06" db="EMBL/GenBank/DDBJ databases">
        <authorList>
            <consortium name="DOE Joint Genome Institute"/>
            <person name="Mondo S.J."/>
            <person name="Amses K.R."/>
            <person name="Simmons D.R."/>
            <person name="Longcore J.E."/>
            <person name="Seto K."/>
            <person name="Alves G.H."/>
            <person name="Bonds A.E."/>
            <person name="Quandt C.A."/>
            <person name="Davis W.J."/>
            <person name="Chang Y."/>
            <person name="Letcher P.M."/>
            <person name="Powell M.J."/>
            <person name="Kuo A."/>
            <person name="Labutti K."/>
            <person name="Pangilinan J."/>
            <person name="Andreopoulos W."/>
            <person name="Tritt A."/>
            <person name="Riley R."/>
            <person name="Hundley H."/>
            <person name="Johnson J."/>
            <person name="Lipzen A."/>
            <person name="Barry K."/>
            <person name="Berbee M.L."/>
            <person name="Buchler N.E."/>
            <person name="Grigoriev I.V."/>
            <person name="Spatafora J.W."/>
            <person name="Stajich J.E."/>
            <person name="James T.Y."/>
        </authorList>
    </citation>
    <scope>NUCLEOTIDE SEQUENCE</scope>
    <source>
        <strain evidence="17">AG</strain>
    </source>
</reference>
<dbReference type="PROSITE" id="PS00107">
    <property type="entry name" value="PROTEIN_KINASE_ATP"/>
    <property type="match status" value="1"/>
</dbReference>
<feature type="region of interest" description="Disordered" evidence="14">
    <location>
        <begin position="649"/>
        <end position="682"/>
    </location>
</feature>
<feature type="compositionally biased region" description="Low complexity" evidence="14">
    <location>
        <begin position="14"/>
        <end position="42"/>
    </location>
</feature>
<evidence type="ECO:0000256" key="13">
    <source>
        <dbReference type="SAM" id="Coils"/>
    </source>
</evidence>
<dbReference type="Gene3D" id="1.10.510.10">
    <property type="entry name" value="Transferase(Phosphotransferase) domain 1"/>
    <property type="match status" value="1"/>
</dbReference>
<keyword evidence="7 12" id="KW-0547">Nucleotide-binding</keyword>
<dbReference type="PROSITE" id="PS50011">
    <property type="entry name" value="PROTEIN_KINASE_DOM"/>
    <property type="match status" value="1"/>
</dbReference>
<keyword evidence="18" id="KW-1185">Reference proteome</keyword>
<protein>
    <recommendedName>
        <fullName evidence="3">non-specific serine/threonine protein kinase</fullName>
        <ecNumber evidence="3">2.7.11.1</ecNumber>
    </recommendedName>
</protein>
<evidence type="ECO:0000256" key="4">
    <source>
        <dbReference type="ARBA" id="ARBA00022490"/>
    </source>
</evidence>
<evidence type="ECO:0000256" key="1">
    <source>
        <dbReference type="ARBA" id="ARBA00004496"/>
    </source>
</evidence>
<dbReference type="GeneID" id="75910973"/>
<comment type="caution">
    <text evidence="17">The sequence shown here is derived from an EMBL/GenBank/DDBJ whole genome shotgun (WGS) entry which is preliminary data.</text>
</comment>
<dbReference type="InterPro" id="IPR011009">
    <property type="entry name" value="Kinase-like_dom_sf"/>
</dbReference>
<dbReference type="Pfam" id="PF00069">
    <property type="entry name" value="Pkinase"/>
    <property type="match status" value="1"/>
</dbReference>
<dbReference type="PROSITE" id="PS00108">
    <property type="entry name" value="PROTEIN_KINASE_ST"/>
    <property type="match status" value="1"/>
</dbReference>
<organism evidence="17 18">
    <name type="scientific">Umbelopsis ramanniana AG</name>
    <dbReference type="NCBI Taxonomy" id="1314678"/>
    <lineage>
        <taxon>Eukaryota</taxon>
        <taxon>Fungi</taxon>
        <taxon>Fungi incertae sedis</taxon>
        <taxon>Mucoromycota</taxon>
        <taxon>Mucoromycotina</taxon>
        <taxon>Umbelopsidomycetes</taxon>
        <taxon>Umbelopsidales</taxon>
        <taxon>Umbelopsidaceae</taxon>
        <taxon>Umbelopsis</taxon>
    </lineage>
</organism>
<comment type="catalytic activity">
    <reaction evidence="10">
        <text>L-threonyl-[protein] + ATP = O-phospho-L-threonyl-[protein] + ADP + H(+)</text>
        <dbReference type="Rhea" id="RHEA:46608"/>
        <dbReference type="Rhea" id="RHEA-COMP:11060"/>
        <dbReference type="Rhea" id="RHEA-COMP:11605"/>
        <dbReference type="ChEBI" id="CHEBI:15378"/>
        <dbReference type="ChEBI" id="CHEBI:30013"/>
        <dbReference type="ChEBI" id="CHEBI:30616"/>
        <dbReference type="ChEBI" id="CHEBI:61977"/>
        <dbReference type="ChEBI" id="CHEBI:456216"/>
        <dbReference type="EC" id="2.7.11.1"/>
    </reaction>
</comment>
<dbReference type="InterPro" id="IPR017441">
    <property type="entry name" value="Protein_kinase_ATP_BS"/>
</dbReference>
<comment type="subcellular location">
    <subcellularLocation>
        <location evidence="1">Cytoplasm</location>
    </subcellularLocation>
</comment>
<evidence type="ECO:0000256" key="7">
    <source>
        <dbReference type="ARBA" id="ARBA00022741"/>
    </source>
</evidence>
<feature type="coiled-coil region" evidence="13">
    <location>
        <begin position="157"/>
        <end position="191"/>
    </location>
</feature>
<comment type="similarity">
    <text evidence="2">Belongs to the protein kinase superfamily. CAMK Ser/Thr protein kinase family. NIM1 subfamily.</text>
</comment>
<feature type="region of interest" description="Disordered" evidence="14">
    <location>
        <begin position="1"/>
        <end position="46"/>
    </location>
</feature>
<evidence type="ECO:0000256" key="5">
    <source>
        <dbReference type="ARBA" id="ARBA00022527"/>
    </source>
</evidence>
<evidence type="ECO:0000313" key="17">
    <source>
        <dbReference type="EMBL" id="KAI8583980.1"/>
    </source>
</evidence>
<dbReference type="RefSeq" id="XP_051448984.1">
    <property type="nucleotide sequence ID" value="XM_051585625.1"/>
</dbReference>
<dbReference type="EMBL" id="MU620894">
    <property type="protein sequence ID" value="KAI8583980.1"/>
    <property type="molecule type" value="Genomic_DNA"/>
</dbReference>
<feature type="region of interest" description="Disordered" evidence="14">
    <location>
        <begin position="85"/>
        <end position="110"/>
    </location>
</feature>
<keyword evidence="6" id="KW-0808">Transferase</keyword>
<dbReference type="GO" id="GO:0035556">
    <property type="term" value="P:intracellular signal transduction"/>
    <property type="evidence" value="ECO:0007669"/>
    <property type="project" value="TreeGrafter"/>
</dbReference>
<dbReference type="SUPFAM" id="SSF56112">
    <property type="entry name" value="Protein kinase-like (PK-like)"/>
    <property type="match status" value="1"/>
</dbReference>
<dbReference type="Pfam" id="PF02149">
    <property type="entry name" value="KA1"/>
    <property type="match status" value="1"/>
</dbReference>
<name>A0AAD5HGY1_UMBRA</name>
<keyword evidence="5" id="KW-0723">Serine/threonine-protein kinase</keyword>
<dbReference type="PANTHER" id="PTHR24346:SF82">
    <property type="entry name" value="KP78A-RELATED"/>
    <property type="match status" value="1"/>
</dbReference>
<evidence type="ECO:0000256" key="8">
    <source>
        <dbReference type="ARBA" id="ARBA00022777"/>
    </source>
</evidence>
<feature type="compositionally biased region" description="Polar residues" evidence="14">
    <location>
        <begin position="789"/>
        <end position="838"/>
    </location>
</feature>
<dbReference type="InterPro" id="IPR000719">
    <property type="entry name" value="Prot_kinase_dom"/>
</dbReference>
<feature type="binding site" evidence="12">
    <location>
        <position position="150"/>
    </location>
    <ligand>
        <name>ATP</name>
        <dbReference type="ChEBI" id="CHEBI:30616"/>
    </ligand>
</feature>
<comment type="catalytic activity">
    <reaction evidence="11">
        <text>L-seryl-[protein] + ATP = O-phospho-L-seryl-[protein] + ADP + H(+)</text>
        <dbReference type="Rhea" id="RHEA:17989"/>
        <dbReference type="Rhea" id="RHEA-COMP:9863"/>
        <dbReference type="Rhea" id="RHEA-COMP:11604"/>
        <dbReference type="ChEBI" id="CHEBI:15378"/>
        <dbReference type="ChEBI" id="CHEBI:29999"/>
        <dbReference type="ChEBI" id="CHEBI:30616"/>
        <dbReference type="ChEBI" id="CHEBI:83421"/>
        <dbReference type="ChEBI" id="CHEBI:456216"/>
        <dbReference type="EC" id="2.7.11.1"/>
    </reaction>
</comment>
<feature type="compositionally biased region" description="Polar residues" evidence="14">
    <location>
        <begin position="537"/>
        <end position="558"/>
    </location>
</feature>
<evidence type="ECO:0000256" key="11">
    <source>
        <dbReference type="ARBA" id="ARBA00048679"/>
    </source>
</evidence>
<evidence type="ECO:0000259" key="15">
    <source>
        <dbReference type="PROSITE" id="PS50011"/>
    </source>
</evidence>
<evidence type="ECO:0000313" key="18">
    <source>
        <dbReference type="Proteomes" id="UP001206595"/>
    </source>
</evidence>
<evidence type="ECO:0000256" key="10">
    <source>
        <dbReference type="ARBA" id="ARBA00047899"/>
    </source>
</evidence>
<feature type="region of interest" description="Disordered" evidence="14">
    <location>
        <begin position="537"/>
        <end position="586"/>
    </location>
</feature>
<evidence type="ECO:0000259" key="16">
    <source>
        <dbReference type="PROSITE" id="PS50032"/>
    </source>
</evidence>
<keyword evidence="4" id="KW-0963">Cytoplasm</keyword>
<dbReference type="SMART" id="SM00220">
    <property type="entry name" value="S_TKc"/>
    <property type="match status" value="1"/>
</dbReference>
<dbReference type="GO" id="GO:0000226">
    <property type="term" value="P:microtubule cytoskeleton organization"/>
    <property type="evidence" value="ECO:0007669"/>
    <property type="project" value="TreeGrafter"/>
</dbReference>
<evidence type="ECO:0000256" key="9">
    <source>
        <dbReference type="ARBA" id="ARBA00022840"/>
    </source>
</evidence>
<dbReference type="PROSITE" id="PS50032">
    <property type="entry name" value="KA1"/>
    <property type="match status" value="1"/>
</dbReference>
<reference evidence="17" key="2">
    <citation type="journal article" date="2022" name="Proc. Natl. Acad. Sci. U.S.A.">
        <title>Diploid-dominant life cycles characterize the early evolution of Fungi.</title>
        <authorList>
            <person name="Amses K.R."/>
            <person name="Simmons D.R."/>
            <person name="Longcore J.E."/>
            <person name="Mondo S.J."/>
            <person name="Seto K."/>
            <person name="Jeronimo G.H."/>
            <person name="Bonds A.E."/>
            <person name="Quandt C.A."/>
            <person name="Davis W.J."/>
            <person name="Chang Y."/>
            <person name="Federici B.A."/>
            <person name="Kuo A."/>
            <person name="LaButti K."/>
            <person name="Pangilinan J."/>
            <person name="Andreopoulos W."/>
            <person name="Tritt A."/>
            <person name="Riley R."/>
            <person name="Hundley H."/>
            <person name="Johnson J."/>
            <person name="Lipzen A."/>
            <person name="Barry K."/>
            <person name="Lang B.F."/>
            <person name="Cuomo C.A."/>
            <person name="Buchler N.E."/>
            <person name="Grigoriev I.V."/>
            <person name="Spatafora J.W."/>
            <person name="Stajich J.E."/>
            <person name="James T.Y."/>
        </authorList>
    </citation>
    <scope>NUCLEOTIDE SEQUENCE</scope>
    <source>
        <strain evidence="17">AG</strain>
    </source>
</reference>